<protein>
    <submittedName>
        <fullName evidence="2">Nucleic-acid-binding protein from mobile element jockey-like</fullName>
    </submittedName>
</protein>
<feature type="compositionally biased region" description="Basic and acidic residues" evidence="1">
    <location>
        <begin position="150"/>
        <end position="167"/>
    </location>
</feature>
<organism evidence="2 3">
    <name type="scientific">Vespula maculifrons</name>
    <name type="common">Eastern yellow jacket</name>
    <name type="synonym">Wasp</name>
    <dbReference type="NCBI Taxonomy" id="7453"/>
    <lineage>
        <taxon>Eukaryota</taxon>
        <taxon>Metazoa</taxon>
        <taxon>Ecdysozoa</taxon>
        <taxon>Arthropoda</taxon>
        <taxon>Hexapoda</taxon>
        <taxon>Insecta</taxon>
        <taxon>Pterygota</taxon>
        <taxon>Neoptera</taxon>
        <taxon>Endopterygota</taxon>
        <taxon>Hymenoptera</taxon>
        <taxon>Apocrita</taxon>
        <taxon>Aculeata</taxon>
        <taxon>Vespoidea</taxon>
        <taxon>Vespidae</taxon>
        <taxon>Vespinae</taxon>
        <taxon>Vespula</taxon>
    </lineage>
</organism>
<evidence type="ECO:0000256" key="1">
    <source>
        <dbReference type="SAM" id="MobiDB-lite"/>
    </source>
</evidence>
<dbReference type="AlphaFoldDB" id="A0ABD2CUQ4"/>
<evidence type="ECO:0000313" key="2">
    <source>
        <dbReference type="EMBL" id="KAL2748741.1"/>
    </source>
</evidence>
<feature type="compositionally biased region" description="Basic and acidic residues" evidence="1">
    <location>
        <begin position="178"/>
        <end position="188"/>
    </location>
</feature>
<proteinExistence type="predicted"/>
<sequence>MLYHICRIYPALETKKKHIVRFKLPSQNVTYRNPTTVKHRITKNYCNRPLACVEYIGNHSTTSCSQQSKIENVKCSNCHRKHLAVQSVNMHIRQIATSSFILHSAFKMLNNAAFKEEFCSITKSMATDELGHKLQGLDLSIYKGPRYKIDQQEGRIGKETESSHDSDKDDDNSDTEDEEKKQDARTTR</sequence>
<evidence type="ECO:0000313" key="3">
    <source>
        <dbReference type="Proteomes" id="UP001607303"/>
    </source>
</evidence>
<gene>
    <name evidence="2" type="ORF">V1477_003384</name>
</gene>
<feature type="region of interest" description="Disordered" evidence="1">
    <location>
        <begin position="150"/>
        <end position="188"/>
    </location>
</feature>
<dbReference type="Proteomes" id="UP001607303">
    <property type="component" value="Unassembled WGS sequence"/>
</dbReference>
<dbReference type="EMBL" id="JAYRBN010000031">
    <property type="protein sequence ID" value="KAL2748741.1"/>
    <property type="molecule type" value="Genomic_DNA"/>
</dbReference>
<reference evidence="2 3" key="1">
    <citation type="journal article" date="2024" name="Ann. Entomol. Soc. Am.">
        <title>Genomic analyses of the southern and eastern yellowjacket wasps (Hymenoptera: Vespidae) reveal evolutionary signatures of social life.</title>
        <authorList>
            <person name="Catto M.A."/>
            <person name="Caine P.B."/>
            <person name="Orr S.E."/>
            <person name="Hunt B.G."/>
            <person name="Goodisman M.A.D."/>
        </authorList>
    </citation>
    <scope>NUCLEOTIDE SEQUENCE [LARGE SCALE GENOMIC DNA]</scope>
    <source>
        <strain evidence="2">232</strain>
        <tissue evidence="2">Head and thorax</tissue>
    </source>
</reference>
<comment type="caution">
    <text evidence="2">The sequence shown here is derived from an EMBL/GenBank/DDBJ whole genome shotgun (WGS) entry which is preliminary data.</text>
</comment>
<name>A0ABD2CUQ4_VESMC</name>
<keyword evidence="3" id="KW-1185">Reference proteome</keyword>
<feature type="compositionally biased region" description="Acidic residues" evidence="1">
    <location>
        <begin position="168"/>
        <end position="177"/>
    </location>
</feature>
<accession>A0ABD2CUQ4</accession>